<organism evidence="5 6">
    <name type="scientific">Pseudoxanthomonas broegbernensis</name>
    <dbReference type="NCBI Taxonomy" id="83619"/>
    <lineage>
        <taxon>Bacteria</taxon>
        <taxon>Pseudomonadati</taxon>
        <taxon>Pseudomonadota</taxon>
        <taxon>Gammaproteobacteria</taxon>
        <taxon>Lysobacterales</taxon>
        <taxon>Lysobacteraceae</taxon>
        <taxon>Pseudoxanthomonas</taxon>
    </lineage>
</organism>
<keyword evidence="6" id="KW-1185">Reference proteome</keyword>
<dbReference type="InterPro" id="IPR006016">
    <property type="entry name" value="UspA"/>
</dbReference>
<evidence type="ECO:0000256" key="2">
    <source>
        <dbReference type="ARBA" id="ARBA00022741"/>
    </source>
</evidence>
<evidence type="ECO:0000259" key="4">
    <source>
        <dbReference type="Pfam" id="PF00582"/>
    </source>
</evidence>
<evidence type="ECO:0000256" key="3">
    <source>
        <dbReference type="ARBA" id="ARBA00022840"/>
    </source>
</evidence>
<dbReference type="InterPro" id="IPR006015">
    <property type="entry name" value="Universal_stress_UspA"/>
</dbReference>
<dbReference type="EMBL" id="MWIP01000007">
    <property type="protein sequence ID" value="KAF1686359.1"/>
    <property type="molecule type" value="Genomic_DNA"/>
</dbReference>
<feature type="domain" description="UspA" evidence="4">
    <location>
        <begin position="157"/>
        <end position="294"/>
    </location>
</feature>
<name>A0A7V8K7B0_9GAMM</name>
<dbReference type="Proteomes" id="UP000462066">
    <property type="component" value="Unassembled WGS sequence"/>
</dbReference>
<comment type="similarity">
    <text evidence="1">Belongs to the universal stress protein A family.</text>
</comment>
<dbReference type="PANTHER" id="PTHR46268">
    <property type="entry name" value="STRESS RESPONSE PROTEIN NHAX"/>
    <property type="match status" value="1"/>
</dbReference>
<protein>
    <submittedName>
        <fullName evidence="5">Universal stress protein UspA</fullName>
    </submittedName>
</protein>
<feature type="domain" description="UspA" evidence="4">
    <location>
        <begin position="12"/>
        <end position="150"/>
    </location>
</feature>
<dbReference type="GO" id="GO:0005524">
    <property type="term" value="F:ATP binding"/>
    <property type="evidence" value="ECO:0007669"/>
    <property type="project" value="UniProtKB-KW"/>
</dbReference>
<dbReference type="Pfam" id="PF00582">
    <property type="entry name" value="Usp"/>
    <property type="match status" value="2"/>
</dbReference>
<evidence type="ECO:0000313" key="5">
    <source>
        <dbReference type="EMBL" id="KAF1686359.1"/>
    </source>
</evidence>
<dbReference type="CDD" id="cd00293">
    <property type="entry name" value="USP-like"/>
    <property type="match status" value="2"/>
</dbReference>
<gene>
    <name evidence="5" type="ORF">B1992_09075</name>
</gene>
<comment type="caution">
    <text evidence="5">The sequence shown here is derived from an EMBL/GenBank/DDBJ whole genome shotgun (WGS) entry which is preliminary data.</text>
</comment>
<dbReference type="SUPFAM" id="SSF52402">
    <property type="entry name" value="Adenine nucleotide alpha hydrolases-like"/>
    <property type="match status" value="2"/>
</dbReference>
<accession>A0A7V8K7B0</accession>
<evidence type="ECO:0000313" key="6">
    <source>
        <dbReference type="Proteomes" id="UP000462066"/>
    </source>
</evidence>
<dbReference type="PANTHER" id="PTHR46268:SF27">
    <property type="entry name" value="UNIVERSAL STRESS PROTEIN RV2623"/>
    <property type="match status" value="1"/>
</dbReference>
<keyword evidence="2" id="KW-0547">Nucleotide-binding</keyword>
<dbReference type="AlphaFoldDB" id="A0A7V8K7B0"/>
<proteinExistence type="inferred from homology"/>
<dbReference type="RefSeq" id="WP_162311158.1">
    <property type="nucleotide sequence ID" value="NZ_JACHGU010000001.1"/>
</dbReference>
<sequence>MNAQARGLAAPERILLATDLGPRSDRALDRAVQLARAWGAQIVAATVVEENASEARAMLLRDPPSWYRGEDPVRQAERRLLDDASAQDVEIVVRVRQGDPADRLLELARAECCGLIVTGVARQEALGRMLLGSTVDRLARRSPVPVLAVRRRVHAAYRRMVVASDWSDSSVHAMRTAMDLFPEAAASVLHGYEVPMAGLLDTARDEAIDQAGERALADGRAFIERGRPPAGADSVGLVVERGDPALLLPLYANQYPVDLAVVASHGRSALFDILLGSVAQRLLEASPVDTLVVRDPRARAG</sequence>
<keyword evidence="3" id="KW-0067">ATP-binding</keyword>
<dbReference type="InterPro" id="IPR014729">
    <property type="entry name" value="Rossmann-like_a/b/a_fold"/>
</dbReference>
<evidence type="ECO:0000256" key="1">
    <source>
        <dbReference type="ARBA" id="ARBA00008791"/>
    </source>
</evidence>
<dbReference type="PRINTS" id="PR01438">
    <property type="entry name" value="UNVRSLSTRESS"/>
</dbReference>
<reference evidence="5 6" key="1">
    <citation type="submission" date="2017-10" db="EMBL/GenBank/DDBJ databases">
        <title>Whole genome sequencing of Pseudoxanthomonas broegbernensis DSM 12573(T).</title>
        <authorList>
            <person name="Kumar S."/>
            <person name="Bansal K."/>
            <person name="Kaur A."/>
            <person name="Patil P."/>
            <person name="Sharma S."/>
            <person name="Patil P.B."/>
        </authorList>
    </citation>
    <scope>NUCLEOTIDE SEQUENCE [LARGE SCALE GENOMIC DNA]</scope>
    <source>
        <strain evidence="5 6">DSM 12573</strain>
    </source>
</reference>
<dbReference type="Gene3D" id="3.40.50.620">
    <property type="entry name" value="HUPs"/>
    <property type="match status" value="2"/>
</dbReference>